<dbReference type="Proteomes" id="UP000053235">
    <property type="component" value="Unassembled WGS sequence"/>
</dbReference>
<dbReference type="Gene3D" id="1.10.10.10">
    <property type="entry name" value="Winged helix-like DNA-binding domain superfamily/Winged helix DNA-binding domain"/>
    <property type="match status" value="1"/>
</dbReference>
<dbReference type="SUPFAM" id="SSF46785">
    <property type="entry name" value="Winged helix' DNA-binding domain"/>
    <property type="match status" value="1"/>
</dbReference>
<protein>
    <submittedName>
        <fullName evidence="1">Uncharacterized protein</fullName>
    </submittedName>
</protein>
<accession>A0A0M6ZZH4</accession>
<proteinExistence type="predicted"/>
<sequence>MKNGKNTDNTIAVEIADLIFDNIDSVKTHLNLDSYDTTAVVMRITAASDGEGGVSEAKLAQQLNITRPTMNRIIRRLLDTRHILAISDTSPKKYVFNFDYEPAQSKSDSKRAKLNFQRSVIDRCVAALLAVFWSFERYQFENEDE</sequence>
<keyword evidence="2" id="KW-1185">Reference proteome</keyword>
<organism evidence="1 2">
    <name type="scientific">Roseibium alexandrii</name>
    <dbReference type="NCBI Taxonomy" id="388408"/>
    <lineage>
        <taxon>Bacteria</taxon>
        <taxon>Pseudomonadati</taxon>
        <taxon>Pseudomonadota</taxon>
        <taxon>Alphaproteobacteria</taxon>
        <taxon>Hyphomicrobiales</taxon>
        <taxon>Stappiaceae</taxon>
        <taxon>Roseibium</taxon>
    </lineage>
</organism>
<dbReference type="OrthoDB" id="9866944at2"/>
<dbReference type="RefSeq" id="WP_144432086.1">
    <property type="nucleotide sequence ID" value="NZ_CXWD01000005.1"/>
</dbReference>
<dbReference type="AlphaFoldDB" id="A0A0M6ZZH4"/>
<dbReference type="InterPro" id="IPR036390">
    <property type="entry name" value="WH_DNA-bd_sf"/>
</dbReference>
<dbReference type="InterPro" id="IPR036388">
    <property type="entry name" value="WH-like_DNA-bd_sf"/>
</dbReference>
<gene>
    <name evidence="1" type="ORF">LAX5112_01606</name>
</gene>
<evidence type="ECO:0000313" key="1">
    <source>
        <dbReference type="EMBL" id="CTQ68019.1"/>
    </source>
</evidence>
<reference evidence="2" key="1">
    <citation type="submission" date="2015-07" db="EMBL/GenBank/DDBJ databases">
        <authorList>
            <person name="Rodrigo-Torres Lidia"/>
            <person name="Arahal R.David."/>
        </authorList>
    </citation>
    <scope>NUCLEOTIDE SEQUENCE [LARGE SCALE GENOMIC DNA]</scope>
    <source>
        <strain evidence="2">CECT 5112</strain>
    </source>
</reference>
<evidence type="ECO:0000313" key="2">
    <source>
        <dbReference type="Proteomes" id="UP000053235"/>
    </source>
</evidence>
<name>A0A0M6ZZH4_9HYPH</name>
<dbReference type="EMBL" id="CXWD01000005">
    <property type="protein sequence ID" value="CTQ68019.1"/>
    <property type="molecule type" value="Genomic_DNA"/>
</dbReference>